<protein>
    <submittedName>
        <fullName evidence="2">Myo-inositol-1(Or 4)-monophosphatase</fullName>
    </submittedName>
</protein>
<dbReference type="Pfam" id="PF00459">
    <property type="entry name" value="Inositol_P"/>
    <property type="match status" value="1"/>
</dbReference>
<comment type="caution">
    <text evidence="2">The sequence shown here is derived from an EMBL/GenBank/DDBJ whole genome shotgun (WGS) entry which is preliminary data.</text>
</comment>
<dbReference type="Gene3D" id="3.40.190.80">
    <property type="match status" value="1"/>
</dbReference>
<dbReference type="EMBL" id="AZFK01000042">
    <property type="protein sequence ID" value="KRL89731.1"/>
    <property type="molecule type" value="Genomic_DNA"/>
</dbReference>
<dbReference type="CDD" id="cd01637">
    <property type="entry name" value="IMPase_like"/>
    <property type="match status" value="1"/>
</dbReference>
<name>A0A0R1UF90_9LACO</name>
<proteinExistence type="predicted"/>
<feature type="binding site" evidence="1">
    <location>
        <position position="84"/>
    </location>
    <ligand>
        <name>Mg(2+)</name>
        <dbReference type="ChEBI" id="CHEBI:18420"/>
        <label>1</label>
        <note>catalytic</note>
    </ligand>
</feature>
<organism evidence="2 3">
    <name type="scientific">Limosilactobacillus ingluviei DSM 15946</name>
    <dbReference type="NCBI Taxonomy" id="1423760"/>
    <lineage>
        <taxon>Bacteria</taxon>
        <taxon>Bacillati</taxon>
        <taxon>Bacillota</taxon>
        <taxon>Bacilli</taxon>
        <taxon>Lactobacillales</taxon>
        <taxon>Lactobacillaceae</taxon>
        <taxon>Limosilactobacillus</taxon>
    </lineage>
</organism>
<feature type="binding site" evidence="1">
    <location>
        <position position="66"/>
    </location>
    <ligand>
        <name>Mg(2+)</name>
        <dbReference type="ChEBI" id="CHEBI:18420"/>
        <label>1</label>
        <note>catalytic</note>
    </ligand>
</feature>
<dbReference type="GO" id="GO:0007165">
    <property type="term" value="P:signal transduction"/>
    <property type="evidence" value="ECO:0007669"/>
    <property type="project" value="TreeGrafter"/>
</dbReference>
<dbReference type="SUPFAM" id="SSF56655">
    <property type="entry name" value="Carbohydrate phosphatase"/>
    <property type="match status" value="1"/>
</dbReference>
<reference evidence="2 3" key="1">
    <citation type="journal article" date="2015" name="Genome Announc.">
        <title>Expanding the biotechnology potential of lactobacilli through comparative genomics of 213 strains and associated genera.</title>
        <authorList>
            <person name="Sun Z."/>
            <person name="Harris H.M."/>
            <person name="McCann A."/>
            <person name="Guo C."/>
            <person name="Argimon S."/>
            <person name="Zhang W."/>
            <person name="Yang X."/>
            <person name="Jeffery I.B."/>
            <person name="Cooney J.C."/>
            <person name="Kagawa T.F."/>
            <person name="Liu W."/>
            <person name="Song Y."/>
            <person name="Salvetti E."/>
            <person name="Wrobel A."/>
            <person name="Rasinkangas P."/>
            <person name="Parkhill J."/>
            <person name="Rea M.C."/>
            <person name="O'Sullivan O."/>
            <person name="Ritari J."/>
            <person name="Douillard F.P."/>
            <person name="Paul Ross R."/>
            <person name="Yang R."/>
            <person name="Briner A.E."/>
            <person name="Felis G.E."/>
            <person name="de Vos W.M."/>
            <person name="Barrangou R."/>
            <person name="Klaenhammer T.R."/>
            <person name="Caufield P.W."/>
            <person name="Cui Y."/>
            <person name="Zhang H."/>
            <person name="O'Toole P.W."/>
        </authorList>
    </citation>
    <scope>NUCLEOTIDE SEQUENCE [LARGE SCALE GENOMIC DNA]</scope>
    <source>
        <strain evidence="2 3">DSM 15946</strain>
    </source>
</reference>
<dbReference type="GO" id="GO:0008934">
    <property type="term" value="F:inositol monophosphate 1-phosphatase activity"/>
    <property type="evidence" value="ECO:0007669"/>
    <property type="project" value="TreeGrafter"/>
</dbReference>
<dbReference type="PRINTS" id="PR00377">
    <property type="entry name" value="IMPHPHTASES"/>
</dbReference>
<dbReference type="PANTHER" id="PTHR20854:SF4">
    <property type="entry name" value="INOSITOL-1-MONOPHOSPHATASE-RELATED"/>
    <property type="match status" value="1"/>
</dbReference>
<keyword evidence="1" id="KW-0460">Magnesium</keyword>
<feature type="binding site" evidence="1">
    <location>
        <position position="206"/>
    </location>
    <ligand>
        <name>Mg(2+)</name>
        <dbReference type="ChEBI" id="CHEBI:18420"/>
        <label>1</label>
        <note>catalytic</note>
    </ligand>
</feature>
<gene>
    <name evidence="2" type="ORF">FC43_GL001574</name>
</gene>
<dbReference type="GO" id="GO:0046872">
    <property type="term" value="F:metal ion binding"/>
    <property type="evidence" value="ECO:0007669"/>
    <property type="project" value="UniProtKB-KW"/>
</dbReference>
<evidence type="ECO:0000313" key="3">
    <source>
        <dbReference type="Proteomes" id="UP000050816"/>
    </source>
</evidence>
<feature type="binding site" evidence="1">
    <location>
        <position position="87"/>
    </location>
    <ligand>
        <name>Mg(2+)</name>
        <dbReference type="ChEBI" id="CHEBI:18420"/>
        <label>1</label>
        <note>catalytic</note>
    </ligand>
</feature>
<comment type="cofactor">
    <cofactor evidence="1">
        <name>Mg(2+)</name>
        <dbReference type="ChEBI" id="CHEBI:18420"/>
    </cofactor>
</comment>
<dbReference type="PANTHER" id="PTHR20854">
    <property type="entry name" value="INOSITOL MONOPHOSPHATASE"/>
    <property type="match status" value="1"/>
</dbReference>
<dbReference type="Gene3D" id="3.30.540.10">
    <property type="entry name" value="Fructose-1,6-Bisphosphatase, subunit A, domain 1"/>
    <property type="match status" value="1"/>
</dbReference>
<dbReference type="PATRIC" id="fig|1423760.3.peg.1647"/>
<accession>A0A0R1UF90</accession>
<dbReference type="RefSeq" id="WP_056954831.1">
    <property type="nucleotide sequence ID" value="NZ_AZFK01000042.1"/>
</dbReference>
<dbReference type="GO" id="GO:0006020">
    <property type="term" value="P:inositol metabolic process"/>
    <property type="evidence" value="ECO:0007669"/>
    <property type="project" value="TreeGrafter"/>
</dbReference>
<evidence type="ECO:0000313" key="2">
    <source>
        <dbReference type="EMBL" id="KRL89731.1"/>
    </source>
</evidence>
<dbReference type="AlphaFoldDB" id="A0A0R1UF90"/>
<evidence type="ECO:0000256" key="1">
    <source>
        <dbReference type="PIRSR" id="PIRSR600760-2"/>
    </source>
</evidence>
<dbReference type="Proteomes" id="UP000050816">
    <property type="component" value="Unassembled WGS sequence"/>
</dbReference>
<sequence>MAALDAQLQTLMWAAREKTLALMADHYEVDAKTTFNDLVTTVDKETERFITARLKEIDPTAQIISEEGFGDEVHDLSGRVYIVDPVDGTLNFVKQQTNFATMLACYEDGQPKLGYIMDVMNQTLYHGGPGVGVFKNAHPLTPPVDRGLRGSLVDVNYGLLFTNHHNVQAVIKNASGLRLYGSAGLEIINVLEGRLGLYLSRLKPWDLAAGRALAEGLGLVVKAIDEKGLDVLSSNLVLVATKQVADDVFALVN</sequence>
<keyword evidence="1" id="KW-0479">Metal-binding</keyword>
<dbReference type="InterPro" id="IPR000760">
    <property type="entry name" value="Inositol_monophosphatase-like"/>
</dbReference>